<evidence type="ECO:0000313" key="3">
    <source>
        <dbReference type="EMBL" id="RHF70728.1"/>
    </source>
</evidence>
<evidence type="ECO:0000256" key="2">
    <source>
        <dbReference type="SAM" id="Phobius"/>
    </source>
</evidence>
<dbReference type="Proteomes" id="UP000284676">
    <property type="component" value="Unassembled WGS sequence"/>
</dbReference>
<feature type="coiled-coil region" evidence="1">
    <location>
        <begin position="170"/>
        <end position="207"/>
    </location>
</feature>
<name>A0A414PQA9_FUSMR</name>
<organism evidence="3 4">
    <name type="scientific">Fusobacterium mortiferum</name>
    <dbReference type="NCBI Taxonomy" id="850"/>
    <lineage>
        <taxon>Bacteria</taxon>
        <taxon>Fusobacteriati</taxon>
        <taxon>Fusobacteriota</taxon>
        <taxon>Fusobacteriia</taxon>
        <taxon>Fusobacteriales</taxon>
        <taxon>Fusobacteriaceae</taxon>
        <taxon>Fusobacterium</taxon>
    </lineage>
</organism>
<accession>A0A414PQA9</accession>
<sequence length="214" mass="26338">MRKFSILIQLRFIYVYMFIYLVIGYFYDSYLKHIGLYKFIETYFGISFFFILFLVLLDFYSYFIRCSRKKMVYSTRKFFFCILVISCIFLYFMYNLNIPLKKELADEKLLAKSIEIIFYQKKFGLILAFLFDILISKFYFLYLYIVFYLLAFISFFFIGAKTIRKIIGKIIMAEKERREIKRNREALEEQERIIKWIEEKERQAREEEKDDIGI</sequence>
<keyword evidence="2" id="KW-0812">Transmembrane</keyword>
<evidence type="ECO:0000256" key="1">
    <source>
        <dbReference type="SAM" id="Coils"/>
    </source>
</evidence>
<feature type="transmembrane region" description="Helical" evidence="2">
    <location>
        <begin position="75"/>
        <end position="94"/>
    </location>
</feature>
<dbReference type="EMBL" id="QRHL01000022">
    <property type="protein sequence ID" value="RHF70728.1"/>
    <property type="molecule type" value="Genomic_DNA"/>
</dbReference>
<keyword evidence="2" id="KW-0472">Membrane</keyword>
<keyword evidence="2" id="KW-1133">Transmembrane helix</keyword>
<comment type="caution">
    <text evidence="3">The sequence shown here is derived from an EMBL/GenBank/DDBJ whole genome shotgun (WGS) entry which is preliminary data.</text>
</comment>
<dbReference type="AlphaFoldDB" id="A0A414PQA9"/>
<gene>
    <name evidence="3" type="ORF">DW663_10030</name>
</gene>
<proteinExistence type="predicted"/>
<feature type="transmembrane region" description="Helical" evidence="2">
    <location>
        <begin position="139"/>
        <end position="160"/>
    </location>
</feature>
<keyword evidence="1" id="KW-0175">Coiled coil</keyword>
<protein>
    <submittedName>
        <fullName evidence="3">Uncharacterized protein</fullName>
    </submittedName>
</protein>
<feature type="transmembrane region" description="Helical" evidence="2">
    <location>
        <begin position="12"/>
        <end position="30"/>
    </location>
</feature>
<reference evidence="3 4" key="1">
    <citation type="submission" date="2018-08" db="EMBL/GenBank/DDBJ databases">
        <title>A genome reference for cultivated species of the human gut microbiota.</title>
        <authorList>
            <person name="Zou Y."/>
            <person name="Xue W."/>
            <person name="Luo G."/>
        </authorList>
    </citation>
    <scope>NUCLEOTIDE SEQUENCE [LARGE SCALE GENOMIC DNA]</scope>
    <source>
        <strain evidence="3 4">AM25-1</strain>
    </source>
</reference>
<feature type="transmembrane region" description="Helical" evidence="2">
    <location>
        <begin position="42"/>
        <end position="63"/>
    </location>
</feature>
<evidence type="ECO:0000313" key="4">
    <source>
        <dbReference type="Proteomes" id="UP000284676"/>
    </source>
</evidence>